<keyword evidence="3 13" id="KW-0812">Transmembrane</keyword>
<keyword evidence="7" id="KW-0130">Cell adhesion</keyword>
<feature type="domain" description="Cadherin" evidence="14">
    <location>
        <begin position="1146"/>
        <end position="1241"/>
    </location>
</feature>
<dbReference type="EMBL" id="JAXCGZ010011673">
    <property type="protein sequence ID" value="KAK7074308.1"/>
    <property type="molecule type" value="Genomic_DNA"/>
</dbReference>
<feature type="transmembrane region" description="Helical" evidence="13">
    <location>
        <begin position="1236"/>
        <end position="1254"/>
    </location>
</feature>
<feature type="domain" description="Cadherin" evidence="14">
    <location>
        <begin position="218"/>
        <end position="316"/>
    </location>
</feature>
<dbReference type="InterPro" id="IPR002126">
    <property type="entry name" value="Cadherin-like_dom"/>
</dbReference>
<evidence type="ECO:0000256" key="11">
    <source>
        <dbReference type="ARBA" id="ARBA00023180"/>
    </source>
</evidence>
<dbReference type="GO" id="GO:0005886">
    <property type="term" value="C:plasma membrane"/>
    <property type="evidence" value="ECO:0007669"/>
    <property type="project" value="InterPro"/>
</dbReference>
<dbReference type="GO" id="GO:0007156">
    <property type="term" value="P:homophilic cell adhesion via plasma membrane adhesion molecules"/>
    <property type="evidence" value="ECO:0007669"/>
    <property type="project" value="InterPro"/>
</dbReference>
<keyword evidence="16" id="KW-1185">Reference proteome</keyword>
<dbReference type="PRINTS" id="PR00205">
    <property type="entry name" value="CADHERIN"/>
</dbReference>
<dbReference type="FunFam" id="2.60.40.60:FF:000041">
    <property type="entry name" value="FAT atypical cadherin 1"/>
    <property type="match status" value="1"/>
</dbReference>
<name>A0AAN8X5A2_HALRR</name>
<dbReference type="GO" id="GO:0009653">
    <property type="term" value="P:anatomical structure morphogenesis"/>
    <property type="evidence" value="ECO:0007669"/>
    <property type="project" value="UniProtKB-ARBA"/>
</dbReference>
<dbReference type="Pfam" id="PF00028">
    <property type="entry name" value="Cadherin"/>
    <property type="match status" value="11"/>
</dbReference>
<keyword evidence="5" id="KW-0677">Repeat</keyword>
<evidence type="ECO:0000256" key="7">
    <source>
        <dbReference type="ARBA" id="ARBA00022889"/>
    </source>
</evidence>
<dbReference type="FunFam" id="2.60.40.60:FF:000020">
    <property type="entry name" value="Dachsous cadherin-related 1b"/>
    <property type="match status" value="1"/>
</dbReference>
<dbReference type="FunFam" id="2.60.40.60:FF:000100">
    <property type="entry name" value="protocadherin Fat 2"/>
    <property type="match status" value="1"/>
</dbReference>
<comment type="caution">
    <text evidence="15">The sequence shown here is derived from an EMBL/GenBank/DDBJ whole genome shotgun (WGS) entry which is preliminary data.</text>
</comment>
<keyword evidence="11" id="KW-0325">Glycoprotein</keyword>
<proteinExistence type="predicted"/>
<organism evidence="15 16">
    <name type="scientific">Halocaridina rubra</name>
    <name type="common">Hawaiian red shrimp</name>
    <dbReference type="NCBI Taxonomy" id="373956"/>
    <lineage>
        <taxon>Eukaryota</taxon>
        <taxon>Metazoa</taxon>
        <taxon>Ecdysozoa</taxon>
        <taxon>Arthropoda</taxon>
        <taxon>Crustacea</taxon>
        <taxon>Multicrustacea</taxon>
        <taxon>Malacostraca</taxon>
        <taxon>Eumalacostraca</taxon>
        <taxon>Eucarida</taxon>
        <taxon>Decapoda</taxon>
        <taxon>Pleocyemata</taxon>
        <taxon>Caridea</taxon>
        <taxon>Atyoidea</taxon>
        <taxon>Atyidae</taxon>
        <taxon>Halocaridina</taxon>
    </lineage>
</organism>
<sequence>VYVSVEDVNDHRPLSSWPVYWPGVAENSEPDTVVVTVAAHDPDPGEIRTTARRLDREKQVEHVLEVTLRDSHDPATALSSTAYVTVNVLDENDNKPVFLERLYKFSVPVKHLLRDVVDGVKEYFEDMPIGQVVAVDPDEDDNGDISYSIENSKWHGIFKIHPKTGVISAKMGLNPQEDYEFEVQAIDNGRPQQFSSCFVLINLMPVPEYSPNAPVILEDPESRVTVLESDPVGHHVKLIEAKDDDEDALWYDIMGGNEDYMFTIGRDTGNIIVAGYLDAEQKSLYNLTVSVTDGIHLTKCQLIVIVLDVNDNRPSFSEPTYEVEVGENTAPGTTVFTLTASDPDSDQHLTFTLINTAHIASFSKFRVNPTSGDIVLYEPLDREVQEEHILTVSVKDRITPTKSDYARVIIRVQDSNDHAPKFLASQYNGTVTETAAIGTTIVKIVAVDKDRGANGHIMYSIISGNIGGVFSLDPVTGIISLARAVDRQEMPEYWLAVRGSDNGSPPRHSNVNVNIHVKIAHGAPPRFLNKEYVFEVSENTRVGDYIGVLEVESRLGVTFSFLGESRRIPFVINPASGMVSLDMPVDYEKIQSYNFTIIASSMNGKETTVQMIINILDENDNPPYFTQSSYSGHISEAAAINSVVLMDNNAPLVISARDKDSDQNANLVFTIVEDEARMYFAIDSSTGAIRTTGTLDHEVVSKVTFSVQVHDNGQPRLSASTSGTVTITIIDINDVPPRFLLQEYNATLLKPTFKDVTVVQLNATDLDFGGKANLEYEIADGNKDGKFKINSKTGLITVNESHNLVGHYQLKVTVNDGQFASSAAVSVYVESLPRTGLRFSEEKYFAAVEENSTRVDKVAMVHVLGSDLNEHLQFSILNPTDMFIIGDTSGVVQTTGKAFDREAQDNYLLVIEVRSSVPTASPRVAHVQMHVVVTDKNDNAPIFVNTPYYGVISVDARRNQVVFKVMATDFDADENSNVRYELQRGNGELFSVNRATGEISLKQSLEGQRNEYELIITAYDGGSPQLSSQVPVRLKVVDRSQPIFDRQFYSATVAESAEAHTPIVTVTAHSQLNRKLIYTIVGGNEHQTFAMEHEEGLIRVVDELDYETRKAYQLTVRATDSYSGKWAEVVVSVQVIDVNDNAPAFREHFYNISVSEATAVATPILTVTTTDRDTGPNAGVTYRLMGLNGSLPENFYMEGDSGILILKQGLDRETVPVHHFLVQAIDKGTPPLSSTAHIFITGVLIAFYIILVFID</sequence>
<feature type="non-terminal residue" evidence="15">
    <location>
        <position position="1"/>
    </location>
</feature>
<protein>
    <submittedName>
        <fullName evidence="15">Long-chain fatty acid transporter fat1</fullName>
    </submittedName>
</protein>
<keyword evidence="6 12" id="KW-0106">Calcium</keyword>
<dbReference type="FunFam" id="2.60.40.60:FF:000059">
    <property type="entry name" value="FAT atypical cadherin 3"/>
    <property type="match status" value="1"/>
</dbReference>
<accession>A0AAN8X5A2</accession>
<dbReference type="GO" id="GO:0005509">
    <property type="term" value="F:calcium ion binding"/>
    <property type="evidence" value="ECO:0007669"/>
    <property type="project" value="UniProtKB-UniRule"/>
</dbReference>
<keyword evidence="4" id="KW-0732">Signal</keyword>
<dbReference type="GO" id="GO:0008104">
    <property type="term" value="P:intracellular protein localization"/>
    <property type="evidence" value="ECO:0007669"/>
    <property type="project" value="UniProtKB-ARBA"/>
</dbReference>
<evidence type="ECO:0000256" key="2">
    <source>
        <dbReference type="ARBA" id="ARBA00022536"/>
    </source>
</evidence>
<dbReference type="FunFam" id="2.60.40.60:FF:000010">
    <property type="entry name" value="Cadherin EGF LAG seven-pass G-type receptor 3"/>
    <property type="match status" value="1"/>
</dbReference>
<comment type="subcellular location">
    <subcellularLocation>
        <location evidence="1">Membrane</location>
        <topology evidence="1">Single-pass membrane protein</topology>
    </subcellularLocation>
</comment>
<evidence type="ECO:0000256" key="12">
    <source>
        <dbReference type="PROSITE-ProRule" id="PRU00043"/>
    </source>
</evidence>
<dbReference type="CDD" id="cd11304">
    <property type="entry name" value="Cadherin_repeat"/>
    <property type="match status" value="12"/>
</dbReference>
<dbReference type="GO" id="GO:0030855">
    <property type="term" value="P:epithelial cell differentiation"/>
    <property type="evidence" value="ECO:0007669"/>
    <property type="project" value="UniProtKB-ARBA"/>
</dbReference>
<dbReference type="FunFam" id="2.60.40.60:FF:000026">
    <property type="entry name" value="FAT atypical cadherin 1"/>
    <property type="match status" value="1"/>
</dbReference>
<evidence type="ECO:0000313" key="15">
    <source>
        <dbReference type="EMBL" id="KAK7074308.1"/>
    </source>
</evidence>
<dbReference type="FunFam" id="2.60.40.60:FF:000032">
    <property type="entry name" value="FAT atypical cadherin 1"/>
    <property type="match status" value="1"/>
</dbReference>
<evidence type="ECO:0000256" key="1">
    <source>
        <dbReference type="ARBA" id="ARBA00004167"/>
    </source>
</evidence>
<evidence type="ECO:0000256" key="4">
    <source>
        <dbReference type="ARBA" id="ARBA00022729"/>
    </source>
</evidence>
<feature type="domain" description="Cadherin" evidence="14">
    <location>
        <begin position="317"/>
        <end position="422"/>
    </location>
</feature>
<gene>
    <name evidence="15" type="primary">FAT1_2</name>
    <name evidence="15" type="ORF">SK128_027666</name>
</gene>
<dbReference type="PROSITE" id="PS00232">
    <property type="entry name" value="CADHERIN_1"/>
    <property type="match status" value="5"/>
</dbReference>
<dbReference type="PANTHER" id="PTHR24026:SF125">
    <property type="entry name" value="FAT-LIKE CADHERIN-RELATED TUMOR SUPPRESSOR HOMOLOG"/>
    <property type="match status" value="1"/>
</dbReference>
<evidence type="ECO:0000256" key="10">
    <source>
        <dbReference type="ARBA" id="ARBA00023157"/>
    </source>
</evidence>
<dbReference type="PANTHER" id="PTHR24026">
    <property type="entry name" value="FAT ATYPICAL CADHERIN-RELATED"/>
    <property type="match status" value="1"/>
</dbReference>
<dbReference type="FunFam" id="2.60.40.60:FF:000021">
    <property type="entry name" value="FAT atypical cadherin 1"/>
    <property type="match status" value="1"/>
</dbReference>
<evidence type="ECO:0000256" key="6">
    <source>
        <dbReference type="ARBA" id="ARBA00022837"/>
    </source>
</evidence>
<evidence type="ECO:0000256" key="3">
    <source>
        <dbReference type="ARBA" id="ARBA00022692"/>
    </source>
</evidence>
<dbReference type="AlphaFoldDB" id="A0AAN8X5A2"/>
<dbReference type="SMART" id="SM00112">
    <property type="entry name" value="CA"/>
    <property type="match status" value="12"/>
</dbReference>
<evidence type="ECO:0000256" key="8">
    <source>
        <dbReference type="ARBA" id="ARBA00022989"/>
    </source>
</evidence>
<evidence type="ECO:0000256" key="5">
    <source>
        <dbReference type="ARBA" id="ARBA00022737"/>
    </source>
</evidence>
<evidence type="ECO:0000256" key="13">
    <source>
        <dbReference type="SAM" id="Phobius"/>
    </source>
</evidence>
<feature type="domain" description="Cadherin" evidence="14">
    <location>
        <begin position="944"/>
        <end position="1044"/>
    </location>
</feature>
<feature type="domain" description="Cadherin" evidence="14">
    <location>
        <begin position="840"/>
        <end position="943"/>
    </location>
</feature>
<feature type="domain" description="Cadherin" evidence="14">
    <location>
        <begin position="1045"/>
        <end position="1145"/>
    </location>
</feature>
<keyword evidence="10" id="KW-1015">Disulfide bond</keyword>
<keyword evidence="8 13" id="KW-1133">Transmembrane helix</keyword>
<dbReference type="SUPFAM" id="SSF49313">
    <property type="entry name" value="Cadherin-like"/>
    <property type="match status" value="12"/>
</dbReference>
<evidence type="ECO:0000256" key="9">
    <source>
        <dbReference type="ARBA" id="ARBA00023136"/>
    </source>
</evidence>
<dbReference type="InterPro" id="IPR020894">
    <property type="entry name" value="Cadherin_CS"/>
</dbReference>
<feature type="domain" description="Cadherin" evidence="14">
    <location>
        <begin position="41"/>
        <end position="98"/>
    </location>
</feature>
<feature type="domain" description="Cadherin" evidence="14">
    <location>
        <begin position="626"/>
        <end position="739"/>
    </location>
</feature>
<dbReference type="FunFam" id="2.60.40.60:FF:000053">
    <property type="entry name" value="FAT atypical cadherin 3"/>
    <property type="match status" value="1"/>
</dbReference>
<feature type="domain" description="Cadherin" evidence="14">
    <location>
        <begin position="740"/>
        <end position="839"/>
    </location>
</feature>
<dbReference type="GO" id="GO:0007424">
    <property type="term" value="P:open tracheal system development"/>
    <property type="evidence" value="ECO:0007669"/>
    <property type="project" value="UniProtKB-ARBA"/>
</dbReference>
<feature type="domain" description="Cadherin" evidence="14">
    <location>
        <begin position="528"/>
        <end position="625"/>
    </location>
</feature>
<keyword evidence="2" id="KW-0245">EGF-like domain</keyword>
<feature type="domain" description="Cadherin" evidence="14">
    <location>
        <begin position="423"/>
        <end position="527"/>
    </location>
</feature>
<dbReference type="InterPro" id="IPR015919">
    <property type="entry name" value="Cadherin-like_sf"/>
</dbReference>
<dbReference type="PROSITE" id="PS50268">
    <property type="entry name" value="CADHERIN_2"/>
    <property type="match status" value="12"/>
</dbReference>
<evidence type="ECO:0000313" key="16">
    <source>
        <dbReference type="Proteomes" id="UP001381693"/>
    </source>
</evidence>
<reference evidence="15 16" key="1">
    <citation type="submission" date="2023-11" db="EMBL/GenBank/DDBJ databases">
        <title>Halocaridina rubra genome assembly.</title>
        <authorList>
            <person name="Smith C."/>
        </authorList>
    </citation>
    <scope>NUCLEOTIDE SEQUENCE [LARGE SCALE GENOMIC DNA]</scope>
    <source>
        <strain evidence="15">EP-1</strain>
        <tissue evidence="15">Whole</tissue>
    </source>
</reference>
<evidence type="ECO:0000259" key="14">
    <source>
        <dbReference type="PROSITE" id="PS50268"/>
    </source>
</evidence>
<keyword evidence="9 13" id="KW-0472">Membrane</keyword>
<dbReference type="Gene3D" id="2.60.40.60">
    <property type="entry name" value="Cadherins"/>
    <property type="match status" value="12"/>
</dbReference>
<dbReference type="Proteomes" id="UP001381693">
    <property type="component" value="Unassembled WGS sequence"/>
</dbReference>
<feature type="domain" description="Cadherin" evidence="14">
    <location>
        <begin position="125"/>
        <end position="216"/>
    </location>
</feature>